<comment type="caution">
    <text evidence="1">The sequence shown here is derived from an EMBL/GenBank/DDBJ whole genome shotgun (WGS) entry which is preliminary data.</text>
</comment>
<evidence type="ECO:0000313" key="1">
    <source>
        <dbReference type="EMBL" id="PON33822.1"/>
    </source>
</evidence>
<keyword evidence="2" id="KW-1185">Reference proteome</keyword>
<dbReference type="Proteomes" id="UP000237105">
    <property type="component" value="Unassembled WGS sequence"/>
</dbReference>
<accession>A0A2P5AB99</accession>
<organism evidence="1 2">
    <name type="scientific">Parasponia andersonii</name>
    <name type="common">Sponia andersonii</name>
    <dbReference type="NCBI Taxonomy" id="3476"/>
    <lineage>
        <taxon>Eukaryota</taxon>
        <taxon>Viridiplantae</taxon>
        <taxon>Streptophyta</taxon>
        <taxon>Embryophyta</taxon>
        <taxon>Tracheophyta</taxon>
        <taxon>Spermatophyta</taxon>
        <taxon>Magnoliopsida</taxon>
        <taxon>eudicotyledons</taxon>
        <taxon>Gunneridae</taxon>
        <taxon>Pentapetalae</taxon>
        <taxon>rosids</taxon>
        <taxon>fabids</taxon>
        <taxon>Rosales</taxon>
        <taxon>Cannabaceae</taxon>
        <taxon>Parasponia</taxon>
    </lineage>
</organism>
<gene>
    <name evidence="1" type="ORF">PanWU01x14_349460</name>
</gene>
<feature type="non-terminal residue" evidence="1">
    <location>
        <position position="1"/>
    </location>
</feature>
<evidence type="ECO:0000313" key="2">
    <source>
        <dbReference type="Proteomes" id="UP000237105"/>
    </source>
</evidence>
<reference evidence="2" key="1">
    <citation type="submission" date="2016-06" db="EMBL/GenBank/DDBJ databases">
        <title>Parallel loss of symbiosis genes in relatives of nitrogen-fixing non-legume Parasponia.</title>
        <authorList>
            <person name="Van Velzen R."/>
            <person name="Holmer R."/>
            <person name="Bu F."/>
            <person name="Rutten L."/>
            <person name="Van Zeijl A."/>
            <person name="Liu W."/>
            <person name="Santuari L."/>
            <person name="Cao Q."/>
            <person name="Sharma T."/>
            <person name="Shen D."/>
            <person name="Roswanjaya Y."/>
            <person name="Wardhani T."/>
            <person name="Kalhor M.S."/>
            <person name="Jansen J."/>
            <person name="Van den Hoogen J."/>
            <person name="Gungor B."/>
            <person name="Hartog M."/>
            <person name="Hontelez J."/>
            <person name="Verver J."/>
            <person name="Yang W.-C."/>
            <person name="Schijlen E."/>
            <person name="Repin R."/>
            <person name="Schilthuizen M."/>
            <person name="Schranz E."/>
            <person name="Heidstra R."/>
            <person name="Miyata K."/>
            <person name="Fedorova E."/>
            <person name="Kohlen W."/>
            <person name="Bisseling T."/>
            <person name="Smit S."/>
            <person name="Geurts R."/>
        </authorList>
    </citation>
    <scope>NUCLEOTIDE SEQUENCE [LARGE SCALE GENOMIC DNA]</scope>
    <source>
        <strain evidence="2">cv. WU1-14</strain>
    </source>
</reference>
<dbReference type="EMBL" id="JXTB01000701">
    <property type="protein sequence ID" value="PON33822.1"/>
    <property type="molecule type" value="Genomic_DNA"/>
</dbReference>
<dbReference type="AlphaFoldDB" id="A0A2P5AB99"/>
<proteinExistence type="predicted"/>
<name>A0A2P5AB99_PARAD</name>
<sequence length="50" mass="5580">LLRPPDQNFSSARSLYCQQELEMYMNDFAAMSPPLAIACHKTGLLSFVSS</sequence>
<protein>
    <submittedName>
        <fullName evidence="1">Uncharacterized protein</fullName>
    </submittedName>
</protein>